<dbReference type="OrthoDB" id="9893035at2"/>
<organism evidence="2 3">
    <name type="scientific">Streptomyces pini</name>
    <dbReference type="NCBI Taxonomy" id="1520580"/>
    <lineage>
        <taxon>Bacteria</taxon>
        <taxon>Bacillati</taxon>
        <taxon>Actinomycetota</taxon>
        <taxon>Actinomycetes</taxon>
        <taxon>Kitasatosporales</taxon>
        <taxon>Streptomycetaceae</taxon>
        <taxon>Streptomyces</taxon>
    </lineage>
</organism>
<feature type="compositionally biased region" description="Basic and acidic residues" evidence="1">
    <location>
        <begin position="140"/>
        <end position="151"/>
    </location>
</feature>
<dbReference type="Proteomes" id="UP000198928">
    <property type="component" value="Unassembled WGS sequence"/>
</dbReference>
<dbReference type="EMBL" id="FOSG01000001">
    <property type="protein sequence ID" value="SFJ76827.1"/>
    <property type="molecule type" value="Genomic_DNA"/>
</dbReference>
<protein>
    <submittedName>
        <fullName evidence="2">Uncharacterized protein</fullName>
    </submittedName>
</protein>
<evidence type="ECO:0000313" key="3">
    <source>
        <dbReference type="Proteomes" id="UP000198928"/>
    </source>
</evidence>
<proteinExistence type="predicted"/>
<feature type="compositionally biased region" description="Basic and acidic residues" evidence="1">
    <location>
        <begin position="118"/>
        <end position="127"/>
    </location>
</feature>
<sequence length="180" mass="20146">MAEADGESVYIAPGAEDTASALEGFQQWWSEHFKDVNDSVQVLYASFQALKTDISFGTFAYDLVKFDESGLTVAGAQVWKPNYIQNFEAEMNRRWPQLGNEPPVTRAEVEQSVATVRRTADSAREQAQRASSDLRNMRQRVSEARAPRQEPSRGFMGLGRTRGDIARLRTEIESLRAALG</sequence>
<feature type="region of interest" description="Disordered" evidence="1">
    <location>
        <begin position="118"/>
        <end position="159"/>
    </location>
</feature>
<dbReference type="RefSeq" id="WP_093846780.1">
    <property type="nucleotide sequence ID" value="NZ_FOSG01000001.1"/>
</dbReference>
<reference evidence="3" key="1">
    <citation type="submission" date="2016-10" db="EMBL/GenBank/DDBJ databases">
        <authorList>
            <person name="Varghese N."/>
            <person name="Submissions S."/>
        </authorList>
    </citation>
    <scope>NUCLEOTIDE SEQUENCE [LARGE SCALE GENOMIC DNA]</scope>
    <source>
        <strain evidence="3">PL19</strain>
    </source>
</reference>
<name>A0A1I3U4W8_9ACTN</name>
<keyword evidence="3" id="KW-1185">Reference proteome</keyword>
<evidence type="ECO:0000313" key="2">
    <source>
        <dbReference type="EMBL" id="SFJ76827.1"/>
    </source>
</evidence>
<gene>
    <name evidence="2" type="ORF">SAMN05192584_101228</name>
</gene>
<accession>A0A1I3U4W8</accession>
<dbReference type="AlphaFoldDB" id="A0A1I3U4W8"/>
<evidence type="ECO:0000256" key="1">
    <source>
        <dbReference type="SAM" id="MobiDB-lite"/>
    </source>
</evidence>